<keyword evidence="2" id="KW-0479">Metal-binding</keyword>
<evidence type="ECO:0000256" key="4">
    <source>
        <dbReference type="ARBA" id="ARBA00022833"/>
    </source>
</evidence>
<organism evidence="7 8">
    <name type="scientific">Armillaria ostoyae</name>
    <name type="common">Armillaria root rot fungus</name>
    <dbReference type="NCBI Taxonomy" id="47428"/>
    <lineage>
        <taxon>Eukaryota</taxon>
        <taxon>Fungi</taxon>
        <taxon>Dikarya</taxon>
        <taxon>Basidiomycota</taxon>
        <taxon>Agaricomycotina</taxon>
        <taxon>Agaricomycetes</taxon>
        <taxon>Agaricomycetidae</taxon>
        <taxon>Agaricales</taxon>
        <taxon>Marasmiineae</taxon>
        <taxon>Physalacriaceae</taxon>
        <taxon>Armillaria</taxon>
    </lineage>
</organism>
<keyword evidence="3" id="KW-0863">Zinc-finger</keyword>
<proteinExistence type="predicted"/>
<dbReference type="OrthoDB" id="3251057at2759"/>
<dbReference type="InterPro" id="IPR052035">
    <property type="entry name" value="ZnF_BED_domain_contain"/>
</dbReference>
<dbReference type="Proteomes" id="UP000219338">
    <property type="component" value="Unassembled WGS sequence"/>
</dbReference>
<dbReference type="InterPro" id="IPR012337">
    <property type="entry name" value="RNaseH-like_sf"/>
</dbReference>
<keyword evidence="5" id="KW-0539">Nucleus</keyword>
<name>A0A284QJX5_ARMOS</name>
<dbReference type="EMBL" id="FUEG01000001">
    <property type="protein sequence ID" value="SJK96756.1"/>
    <property type="molecule type" value="Genomic_DNA"/>
</dbReference>
<dbReference type="GO" id="GO:0008270">
    <property type="term" value="F:zinc ion binding"/>
    <property type="evidence" value="ECO:0007669"/>
    <property type="project" value="UniProtKB-KW"/>
</dbReference>
<evidence type="ECO:0000256" key="5">
    <source>
        <dbReference type="ARBA" id="ARBA00023242"/>
    </source>
</evidence>
<feature type="region of interest" description="Disordered" evidence="6">
    <location>
        <begin position="1"/>
        <end position="23"/>
    </location>
</feature>
<feature type="compositionally biased region" description="Basic and acidic residues" evidence="6">
    <location>
        <begin position="240"/>
        <end position="249"/>
    </location>
</feature>
<evidence type="ECO:0000256" key="3">
    <source>
        <dbReference type="ARBA" id="ARBA00022771"/>
    </source>
</evidence>
<evidence type="ECO:0000313" key="8">
    <source>
        <dbReference type="Proteomes" id="UP000219338"/>
    </source>
</evidence>
<dbReference type="AlphaFoldDB" id="A0A284QJX5"/>
<evidence type="ECO:0000313" key="7">
    <source>
        <dbReference type="EMBL" id="SJK96756.1"/>
    </source>
</evidence>
<sequence>MTLAYDTLAPSTPSAHPVPSPSHITELPTSHDRYLLLPTTRLRPLFHLFQVPLCLFTYSHYASHRSLGQEVEPDVGFGWGWQQQDRRSSRGCRLDVVCHAYVRGFDAQTGVVVAMAIGRRYQDLHPACLLVPFCPTTHPDVLVTAIQPSLSYIMFLCRSRSPFPLSALSLLLSLLPVVELGSVGLGLLSCEMAADIESLSGFYSLGVPELLLVLASVQNACPIQAQISEVEAPQRATSHSHSDLRKYDDTGDNTTQTRPSKRTRHGDDASSNVDNPIEISDRETPDEVDEDAEGELVHENTEEAKQAWEKKLARMRRRWNASVYDHFLSQVNVAWNAKNRRWQQVFLCKRDPTIKVHRAFHDNGTANMNRHVRSCTTTDCDNDDDEVKLVQSSLVPFIQGSTYTYGRLRAKQVMLCRRHHMPFAFTEYEEYQGILRMFNKDVRIPSVDTLSRDVKDVYTLVKKRVAELFQKSHTGVYLAGVICDTLRGYGVIDKLLSLPGDNASNNVVMARSLKGPGKLPSTHIAGPTTRVLCAGHIFDLANKAIFRYFVKKAKATDRGFLDDDDDSWLEDDEEDEMDEDEQELLDDVSSEREADEEAMLDELLMALDELDELEAADRNLGRNAVMKIFKLGRRMFHNGAMQADLAAQCEHFDIEVEKMIRAVVTRWLTHRTILQRALDLRPALDAFCDLDQWNEIPKKAIRKYKLNDEEWLFLVQLKPILLMLASATLQMSQSGVPLIHQVIPMFDEMISQLEDIIMDHKLFPGVRAAAIRARAVLCKYYSKTDDSYMYRMALMMHPAYKIEYFHEQNWEPEWVDRCFEIVREVWNKHYKPTISVINSDNQASAKSSSKDLPDLLKKRRRNHTDTDVLEKYLRDPIIEDLDDPLHYWTSLLDPCDRAGKVSSITPKGALAQMALDFLSAPGTLQFSESSQ</sequence>
<dbReference type="OMA" id="YSHYASH"/>
<feature type="region of interest" description="Disordered" evidence="6">
    <location>
        <begin position="231"/>
        <end position="305"/>
    </location>
</feature>
<evidence type="ECO:0008006" key="9">
    <source>
        <dbReference type="Google" id="ProtNLM"/>
    </source>
</evidence>
<evidence type="ECO:0000256" key="1">
    <source>
        <dbReference type="ARBA" id="ARBA00004123"/>
    </source>
</evidence>
<dbReference type="SUPFAM" id="SSF53098">
    <property type="entry name" value="Ribonuclease H-like"/>
    <property type="match status" value="1"/>
</dbReference>
<evidence type="ECO:0000256" key="2">
    <source>
        <dbReference type="ARBA" id="ARBA00022723"/>
    </source>
</evidence>
<dbReference type="PANTHER" id="PTHR46481">
    <property type="entry name" value="ZINC FINGER BED DOMAIN-CONTAINING PROTEIN 4"/>
    <property type="match status" value="1"/>
</dbReference>
<comment type="subcellular location">
    <subcellularLocation>
        <location evidence="1">Nucleus</location>
    </subcellularLocation>
</comment>
<reference evidence="8" key="1">
    <citation type="journal article" date="2017" name="Nat. Ecol. Evol.">
        <title>Genome expansion and lineage-specific genetic innovations in the forest pathogenic fungi Armillaria.</title>
        <authorList>
            <person name="Sipos G."/>
            <person name="Prasanna A.N."/>
            <person name="Walter M.C."/>
            <person name="O'Connor E."/>
            <person name="Balint B."/>
            <person name="Krizsan K."/>
            <person name="Kiss B."/>
            <person name="Hess J."/>
            <person name="Varga T."/>
            <person name="Slot J."/>
            <person name="Riley R."/>
            <person name="Boka B."/>
            <person name="Rigling D."/>
            <person name="Barry K."/>
            <person name="Lee J."/>
            <person name="Mihaltcheva S."/>
            <person name="LaButti K."/>
            <person name="Lipzen A."/>
            <person name="Waldron R."/>
            <person name="Moloney N.M."/>
            <person name="Sperisen C."/>
            <person name="Kredics L."/>
            <person name="Vagvoelgyi C."/>
            <person name="Patrignani A."/>
            <person name="Fitzpatrick D."/>
            <person name="Nagy I."/>
            <person name="Doyle S."/>
            <person name="Anderson J.B."/>
            <person name="Grigoriev I.V."/>
            <person name="Gueldener U."/>
            <person name="Muensterkoetter M."/>
            <person name="Nagy L.G."/>
        </authorList>
    </citation>
    <scope>NUCLEOTIDE SEQUENCE [LARGE SCALE GENOMIC DNA]</scope>
    <source>
        <strain evidence="8">C18/9</strain>
    </source>
</reference>
<dbReference type="GO" id="GO:0005634">
    <property type="term" value="C:nucleus"/>
    <property type="evidence" value="ECO:0007669"/>
    <property type="project" value="UniProtKB-SubCell"/>
</dbReference>
<accession>A0A284QJX5</accession>
<protein>
    <recommendedName>
        <fullName evidence="9">HAT C-terminal dimerisation domain-containing protein</fullName>
    </recommendedName>
</protein>
<keyword evidence="8" id="KW-1185">Reference proteome</keyword>
<feature type="region of interest" description="Disordered" evidence="6">
    <location>
        <begin position="564"/>
        <end position="591"/>
    </location>
</feature>
<keyword evidence="4" id="KW-0862">Zinc</keyword>
<dbReference type="PANTHER" id="PTHR46481:SF10">
    <property type="entry name" value="ZINC FINGER BED DOMAIN-CONTAINING PROTEIN 39"/>
    <property type="match status" value="1"/>
</dbReference>
<feature type="compositionally biased region" description="Basic and acidic residues" evidence="6">
    <location>
        <begin position="295"/>
        <end position="305"/>
    </location>
</feature>
<evidence type="ECO:0000256" key="6">
    <source>
        <dbReference type="SAM" id="MobiDB-lite"/>
    </source>
</evidence>
<gene>
    <name evidence="7" type="ORF">ARMOST_00001</name>
</gene>